<dbReference type="InterPro" id="IPR036318">
    <property type="entry name" value="FAD-bd_PCMH-like_sf"/>
</dbReference>
<keyword evidence="6" id="KW-0479">Metal-binding</keyword>
<dbReference type="CDD" id="cd00207">
    <property type="entry name" value="fer2"/>
    <property type="match status" value="1"/>
</dbReference>
<evidence type="ECO:0000256" key="3">
    <source>
        <dbReference type="ARBA" id="ARBA00022505"/>
    </source>
</evidence>
<dbReference type="InterPro" id="IPR000674">
    <property type="entry name" value="Ald_Oxase/Xan_DH_a/b"/>
</dbReference>
<evidence type="ECO:0000256" key="4">
    <source>
        <dbReference type="ARBA" id="ARBA00022630"/>
    </source>
</evidence>
<dbReference type="Pfam" id="PF00941">
    <property type="entry name" value="FAD_binding_5"/>
    <property type="match status" value="1"/>
</dbReference>
<dbReference type="SMART" id="SM01008">
    <property type="entry name" value="Ald_Xan_dh_C"/>
    <property type="match status" value="1"/>
</dbReference>
<feature type="domain" description="2Fe-2S ferredoxin-type" evidence="12">
    <location>
        <begin position="14"/>
        <end position="101"/>
    </location>
</feature>
<dbReference type="InterPro" id="IPR036856">
    <property type="entry name" value="Ald_Oxase/Xan_DH_a/b_sf"/>
</dbReference>
<gene>
    <name evidence="15" type="primary">LOC101846635</name>
</gene>
<dbReference type="PROSITE" id="PS51085">
    <property type="entry name" value="2FE2S_FER_2"/>
    <property type="match status" value="1"/>
</dbReference>
<keyword evidence="4" id="KW-0285">Flavoprotein</keyword>
<evidence type="ECO:0000256" key="8">
    <source>
        <dbReference type="ARBA" id="ARBA00023002"/>
    </source>
</evidence>
<dbReference type="InterPro" id="IPR012675">
    <property type="entry name" value="Beta-grasp_dom_sf"/>
</dbReference>
<keyword evidence="5" id="KW-0001">2Fe-2S</keyword>
<evidence type="ECO:0000256" key="11">
    <source>
        <dbReference type="ARBA" id="ARBA00034078"/>
    </source>
</evidence>
<sequence>MATKEMFKRPGDPHDISFYINGTKHEVSDKFPPTTSLNDYIRDVAGLKGTKVMCKEAGCGCCAVAVTHAFAGDKMETMSINSCLCPLYSIDGWQISTVEGIGSQRDGFHPIQERIAEYNGTQCGYCTPGFVMGMYGLLHKDSKPTQQEIEDSLDSHVCRCTGYRAILDAMKSFGSDATSPGAKCIDIEDLNMKLCPKTGDVCKREGGTGCASSSKADTHLKGHAPTPLTIDLRGSKWYRPLCLADLGWILRQHEAQSTRMVFGNTGAGIYKHEGPFEIYIDLRAVKELHKVEESDTSILFGAGTTITKFKDYLQTVQQKPGFHYSSRVVRHLKVVANVLVRNAGSMAGNLMIKHKHPDFPSDLFTILTAIDAQVDIFDSQSSQTTRHSMMEFLKEINMDGKVLVAVEIPALGEKDHYRSFKITPRWQNAHAYVNAAFKITVDGRRVVGKPNCVFGGLNSETVNVTAAEDFLKDKELNNAVITQTLKILYSEIDPSCDPILSSPNYRKNLAVNLLYKALLEIYKPSKLSLQSGADSMERPLSVGLQTFQEKPEDFPLKKPTPKVTAPLQASGEAVYINDIPTYQKELHAAFVISDVGPAKIAKVDASAALNIPGVVNFLGAADIPREGVNNSVPANPLLQWTEELFASEVVEYAGQGIGIILAETQALAEEGARQVQISYEDVQKPIVDIEEAIEKNTIFESATQERIVGDPEGMSTAIDSEMPPP</sequence>
<evidence type="ECO:0000256" key="7">
    <source>
        <dbReference type="ARBA" id="ARBA00022827"/>
    </source>
</evidence>
<keyword evidence="8" id="KW-0560">Oxidoreductase</keyword>
<dbReference type="Gene3D" id="3.30.43.10">
    <property type="entry name" value="Uridine Diphospho-n-acetylenolpyruvylglucosamine Reductase, domain 2"/>
    <property type="match status" value="1"/>
</dbReference>
<evidence type="ECO:0000256" key="9">
    <source>
        <dbReference type="ARBA" id="ARBA00023004"/>
    </source>
</evidence>
<evidence type="ECO:0000256" key="5">
    <source>
        <dbReference type="ARBA" id="ARBA00022714"/>
    </source>
</evidence>
<dbReference type="InterPro" id="IPR016167">
    <property type="entry name" value="FAD-bd_PCMH_sub1"/>
</dbReference>
<dbReference type="Gene3D" id="1.10.150.120">
    <property type="entry name" value="[2Fe-2S]-binding domain"/>
    <property type="match status" value="1"/>
</dbReference>
<comment type="cofactor">
    <cofactor evidence="2">
        <name>FAD</name>
        <dbReference type="ChEBI" id="CHEBI:57692"/>
    </cofactor>
</comment>
<dbReference type="PROSITE" id="PS51387">
    <property type="entry name" value="FAD_PCMH"/>
    <property type="match status" value="1"/>
</dbReference>
<dbReference type="InterPro" id="IPR016208">
    <property type="entry name" value="Ald_Oxase/xanthine_DH-like"/>
</dbReference>
<dbReference type="PANTHER" id="PTHR45444:SF3">
    <property type="entry name" value="XANTHINE DEHYDROGENASE"/>
    <property type="match status" value="1"/>
</dbReference>
<dbReference type="SMART" id="SM01092">
    <property type="entry name" value="CO_deh_flav_C"/>
    <property type="match status" value="1"/>
</dbReference>
<keyword evidence="9" id="KW-0408">Iron</keyword>
<dbReference type="InterPro" id="IPR036683">
    <property type="entry name" value="CO_DH_flav_C_dom_sf"/>
</dbReference>
<organism evidence="14 15">
    <name type="scientific">Aplysia californica</name>
    <name type="common">California sea hare</name>
    <dbReference type="NCBI Taxonomy" id="6500"/>
    <lineage>
        <taxon>Eukaryota</taxon>
        <taxon>Metazoa</taxon>
        <taxon>Spiralia</taxon>
        <taxon>Lophotrochozoa</taxon>
        <taxon>Mollusca</taxon>
        <taxon>Gastropoda</taxon>
        <taxon>Heterobranchia</taxon>
        <taxon>Euthyneura</taxon>
        <taxon>Tectipleura</taxon>
        <taxon>Aplysiida</taxon>
        <taxon>Aplysioidea</taxon>
        <taxon>Aplysiidae</taxon>
        <taxon>Aplysia</taxon>
    </lineage>
</organism>
<comment type="cofactor">
    <cofactor evidence="11">
        <name>[2Fe-2S] cluster</name>
        <dbReference type="ChEBI" id="CHEBI:190135"/>
    </cofactor>
</comment>
<keyword evidence="7" id="KW-0274">FAD</keyword>
<dbReference type="InterPro" id="IPR005107">
    <property type="entry name" value="CO_DH_flav_C"/>
</dbReference>
<dbReference type="SUPFAM" id="SSF56176">
    <property type="entry name" value="FAD-binding/transporter-associated domain-like"/>
    <property type="match status" value="1"/>
</dbReference>
<evidence type="ECO:0000256" key="10">
    <source>
        <dbReference type="ARBA" id="ARBA00023014"/>
    </source>
</evidence>
<feature type="domain" description="FAD-binding PCMH-type" evidence="13">
    <location>
        <begin position="230"/>
        <end position="413"/>
    </location>
</feature>
<evidence type="ECO:0000259" key="12">
    <source>
        <dbReference type="PROSITE" id="PS51085"/>
    </source>
</evidence>
<dbReference type="Gene3D" id="3.10.20.30">
    <property type="match status" value="1"/>
</dbReference>
<dbReference type="SUPFAM" id="SSF54292">
    <property type="entry name" value="2Fe-2S ferredoxin-like"/>
    <property type="match status" value="1"/>
</dbReference>
<keyword evidence="14" id="KW-1185">Reference proteome</keyword>
<comment type="cofactor">
    <cofactor evidence="1">
        <name>Mo-molybdopterin</name>
        <dbReference type="ChEBI" id="CHEBI:71302"/>
    </cofactor>
</comment>
<dbReference type="InterPro" id="IPR016169">
    <property type="entry name" value="FAD-bd_PCMH_sub2"/>
</dbReference>
<feature type="non-terminal residue" evidence="15">
    <location>
        <position position="725"/>
    </location>
</feature>
<dbReference type="GeneID" id="101846635"/>
<keyword evidence="3" id="KW-0500">Molybdenum</keyword>
<accession>A0ABM0JI84</accession>
<dbReference type="InterPro" id="IPR036010">
    <property type="entry name" value="2Fe-2S_ferredoxin-like_sf"/>
</dbReference>
<dbReference type="Pfam" id="PF01799">
    <property type="entry name" value="Fer2_2"/>
    <property type="match status" value="1"/>
</dbReference>
<dbReference type="RefSeq" id="XP_005094236.3">
    <property type="nucleotide sequence ID" value="XM_005094179.3"/>
</dbReference>
<dbReference type="Pfam" id="PF00111">
    <property type="entry name" value="Fer2"/>
    <property type="match status" value="1"/>
</dbReference>
<protein>
    <submittedName>
        <fullName evidence="15">Indole-3-acetaldehyde oxidase</fullName>
    </submittedName>
</protein>
<reference evidence="15" key="1">
    <citation type="submission" date="2025-08" db="UniProtKB">
        <authorList>
            <consortium name="RefSeq"/>
        </authorList>
    </citation>
    <scope>IDENTIFICATION</scope>
</reference>
<dbReference type="Proteomes" id="UP000694888">
    <property type="component" value="Unplaced"/>
</dbReference>
<evidence type="ECO:0000256" key="6">
    <source>
        <dbReference type="ARBA" id="ARBA00022723"/>
    </source>
</evidence>
<dbReference type="Gene3D" id="3.30.465.10">
    <property type="match status" value="1"/>
</dbReference>
<name>A0ABM0JI84_APLCA</name>
<evidence type="ECO:0000256" key="1">
    <source>
        <dbReference type="ARBA" id="ARBA00001924"/>
    </source>
</evidence>
<dbReference type="Pfam" id="PF03450">
    <property type="entry name" value="CO_deh_flav_C"/>
    <property type="match status" value="1"/>
</dbReference>
<evidence type="ECO:0000259" key="13">
    <source>
        <dbReference type="PROSITE" id="PS51387"/>
    </source>
</evidence>
<dbReference type="SUPFAM" id="SSF47741">
    <property type="entry name" value="CO dehydrogenase ISP C-domain like"/>
    <property type="match status" value="1"/>
</dbReference>
<dbReference type="InterPro" id="IPR002888">
    <property type="entry name" value="2Fe-2S-bd"/>
</dbReference>
<evidence type="ECO:0000313" key="15">
    <source>
        <dbReference type="RefSeq" id="XP_005094236.3"/>
    </source>
</evidence>
<dbReference type="PANTHER" id="PTHR45444">
    <property type="entry name" value="XANTHINE DEHYDROGENASE"/>
    <property type="match status" value="1"/>
</dbReference>
<dbReference type="InterPro" id="IPR016166">
    <property type="entry name" value="FAD-bd_PCMH"/>
</dbReference>
<dbReference type="SUPFAM" id="SSF54665">
    <property type="entry name" value="CO dehydrogenase molybdoprotein N-domain-like"/>
    <property type="match status" value="1"/>
</dbReference>
<dbReference type="InterPro" id="IPR036884">
    <property type="entry name" value="2Fe-2S-bd_dom_sf"/>
</dbReference>
<dbReference type="Gene3D" id="3.30.390.50">
    <property type="entry name" value="CO dehydrogenase flavoprotein, C-terminal domain"/>
    <property type="match status" value="1"/>
</dbReference>
<dbReference type="Gene3D" id="3.90.1170.50">
    <property type="entry name" value="Aldehyde oxidase/xanthine dehydrogenase, a/b hammerhead"/>
    <property type="match status" value="1"/>
</dbReference>
<dbReference type="Pfam" id="PF01315">
    <property type="entry name" value="Ald_Xan_dh_C"/>
    <property type="match status" value="1"/>
</dbReference>
<evidence type="ECO:0000313" key="14">
    <source>
        <dbReference type="Proteomes" id="UP000694888"/>
    </source>
</evidence>
<dbReference type="InterPro" id="IPR002346">
    <property type="entry name" value="Mopterin_DH_FAD-bd"/>
</dbReference>
<dbReference type="InterPro" id="IPR001041">
    <property type="entry name" value="2Fe-2S_ferredoxin-type"/>
</dbReference>
<evidence type="ECO:0000256" key="2">
    <source>
        <dbReference type="ARBA" id="ARBA00001974"/>
    </source>
</evidence>
<dbReference type="SUPFAM" id="SSF55447">
    <property type="entry name" value="CO dehydrogenase flavoprotein C-terminal domain-like"/>
    <property type="match status" value="1"/>
</dbReference>
<keyword evidence="10" id="KW-0411">Iron-sulfur</keyword>
<proteinExistence type="predicted"/>